<evidence type="ECO:0000313" key="3">
    <source>
        <dbReference type="Proteomes" id="UP001227964"/>
    </source>
</evidence>
<dbReference type="Gene3D" id="2.60.120.200">
    <property type="match status" value="1"/>
</dbReference>
<dbReference type="InterPro" id="IPR013320">
    <property type="entry name" value="ConA-like_dom_sf"/>
</dbReference>
<accession>A0ABT7I6J9</accession>
<dbReference type="SUPFAM" id="SSF49899">
    <property type="entry name" value="Concanavalin A-like lectins/glucanases"/>
    <property type="match status" value="1"/>
</dbReference>
<dbReference type="Proteomes" id="UP001227964">
    <property type="component" value="Unassembled WGS sequence"/>
</dbReference>
<organism evidence="2 3">
    <name type="scientific">Marinobacter azerbaijanicus</name>
    <dbReference type="NCBI Taxonomy" id="3050455"/>
    <lineage>
        <taxon>Bacteria</taxon>
        <taxon>Pseudomonadati</taxon>
        <taxon>Pseudomonadota</taxon>
        <taxon>Gammaproteobacteria</taxon>
        <taxon>Pseudomonadales</taxon>
        <taxon>Marinobacteraceae</taxon>
        <taxon>Marinobacter</taxon>
    </lineage>
</organism>
<reference evidence="2 3" key="1">
    <citation type="submission" date="2023-06" db="EMBL/GenBank/DDBJ databases">
        <title>Marinobacter azerbaijanicus a moderately halophilic, isolated from Urmia Lake in Azerbaijan region of Iran.</title>
        <authorList>
            <person name="Sanchez-Porro C."/>
            <person name="Aghdam E.M."/>
            <person name="Saheb S.M."/>
            <person name="Tarhriz V."/>
            <person name="Kazemi E."/>
            <person name="Ammozegar M.A."/>
            <person name="Ventosa A."/>
            <person name="Hejazi M.S."/>
        </authorList>
    </citation>
    <scope>NUCLEOTIDE SEQUENCE [LARGE SCALE GENOMIC DNA]</scope>
    <source>
        <strain evidence="2 3">TBZ242</strain>
    </source>
</reference>
<comment type="caution">
    <text evidence="2">The sequence shown here is derived from an EMBL/GenBank/DDBJ whole genome shotgun (WGS) entry which is preliminary data.</text>
</comment>
<feature type="chain" id="PRO_5047217196" evidence="1">
    <location>
        <begin position="26"/>
        <end position="443"/>
    </location>
</feature>
<protein>
    <submittedName>
        <fullName evidence="2">Uncharacterized protein</fullName>
    </submittedName>
</protein>
<keyword evidence="1" id="KW-0732">Signal</keyword>
<dbReference type="EMBL" id="JASSVS010000001">
    <property type="protein sequence ID" value="MDL0429712.1"/>
    <property type="molecule type" value="Genomic_DNA"/>
</dbReference>
<feature type="signal peptide" evidence="1">
    <location>
        <begin position="1"/>
        <end position="25"/>
    </location>
</feature>
<evidence type="ECO:0000256" key="1">
    <source>
        <dbReference type="SAM" id="SignalP"/>
    </source>
</evidence>
<gene>
    <name evidence="2" type="ORF">QPM17_01115</name>
</gene>
<evidence type="ECO:0000313" key="2">
    <source>
        <dbReference type="EMBL" id="MDL0429712.1"/>
    </source>
</evidence>
<keyword evidence="3" id="KW-1185">Reference proteome</keyword>
<proteinExistence type="predicted"/>
<name>A0ABT7I6J9_9GAMM</name>
<dbReference type="RefSeq" id="WP_285388025.1">
    <property type="nucleotide sequence ID" value="NZ_JASSVS010000001.1"/>
</dbReference>
<sequence>MKSRNMCDLAAVTAMLALVSPLVFAAPQISQATSQSFEQGGTLIIQGSGFVRESPDSYAVMFDMVEKAYINGEINTHHDSFDELDPVQRISEDPDTLWWKPSKSTTEANQTPSVVRLLEGRSFYDGAFYQLKGYNSFLGWPSAYGGSETPVDNTKLYVAWHLKMSYDPRYYWTVSPQSQEGSFVTGEEVVINGSEGRFIGIGTAGISDGMLHFEIPGHRNANDLMGREIVGQSSGATSVFPDEFARGTGVGYETPGSNKYLRVWEDPNGKEGIRISWTQMTVHDEWKAAPVTPGQWHLMEFMLDTDANRLMAYTDRKLVAEVVLDDQDAVAGKWSPTIALLGFNGKIQEFQETRIDDIYMDKSFSRVVIGRKSQFSDLDSYELQYPMNWSSDQIEVKLNFGSIDPKTQSYLYVIDETGSVNEKGFPLCDECGVPPEKVKLEIN</sequence>